<evidence type="ECO:0000256" key="1">
    <source>
        <dbReference type="ARBA" id="ARBA00004123"/>
    </source>
</evidence>
<evidence type="ECO:0000256" key="4">
    <source>
        <dbReference type="ARBA" id="ARBA00023159"/>
    </source>
</evidence>
<evidence type="ECO:0000256" key="7">
    <source>
        <dbReference type="RuleBase" id="RU364145"/>
    </source>
</evidence>
<keyword evidence="11" id="KW-1185">Reference proteome</keyword>
<comment type="function">
    <text evidence="7">Component of the Mediator complex, a coactivator involved in the regulated transcription of nearly all RNA polymerase II-dependent genes. Mediator functions as a bridge to convey information from gene-specific regulatory proteins to the basal RNA polymerase II transcription machinery. Mediator is recruited to promoters by direct interactions with regulatory proteins and serves as a scaffold for the assembly of a functional preinitiation complex with RNA polymerase II and the general transcription factors.</text>
</comment>
<feature type="coiled-coil region" evidence="8">
    <location>
        <begin position="104"/>
        <end position="131"/>
    </location>
</feature>
<proteinExistence type="inferred from homology"/>
<keyword evidence="3 7" id="KW-0805">Transcription regulation</keyword>
<organism evidence="10 11">
    <name type="scientific">Microdochium bolleyi</name>
    <dbReference type="NCBI Taxonomy" id="196109"/>
    <lineage>
        <taxon>Eukaryota</taxon>
        <taxon>Fungi</taxon>
        <taxon>Dikarya</taxon>
        <taxon>Ascomycota</taxon>
        <taxon>Pezizomycotina</taxon>
        <taxon>Sordariomycetes</taxon>
        <taxon>Xylariomycetidae</taxon>
        <taxon>Xylariales</taxon>
        <taxon>Microdochiaceae</taxon>
        <taxon>Microdochium</taxon>
    </lineage>
</organism>
<keyword evidence="5 7" id="KW-0804">Transcription</keyword>
<evidence type="ECO:0000313" key="11">
    <source>
        <dbReference type="Proteomes" id="UP000070501"/>
    </source>
</evidence>
<feature type="compositionally biased region" description="Low complexity" evidence="9">
    <location>
        <begin position="1"/>
        <end position="19"/>
    </location>
</feature>
<dbReference type="GO" id="GO:0006357">
    <property type="term" value="P:regulation of transcription by RNA polymerase II"/>
    <property type="evidence" value="ECO:0007669"/>
    <property type="project" value="InterPro"/>
</dbReference>
<protein>
    <recommendedName>
        <fullName evidence="7">Mediator of RNA polymerase II transcription subunit 9</fullName>
    </recommendedName>
    <alternativeName>
        <fullName evidence="7">Mediator complex subunit 9</fullName>
    </alternativeName>
</protein>
<dbReference type="GO" id="GO:0016592">
    <property type="term" value="C:mediator complex"/>
    <property type="evidence" value="ECO:0007669"/>
    <property type="project" value="InterPro"/>
</dbReference>
<dbReference type="Proteomes" id="UP000070501">
    <property type="component" value="Unassembled WGS sequence"/>
</dbReference>
<keyword evidence="4 7" id="KW-0010">Activator</keyword>
<evidence type="ECO:0000256" key="8">
    <source>
        <dbReference type="SAM" id="Coils"/>
    </source>
</evidence>
<evidence type="ECO:0000256" key="6">
    <source>
        <dbReference type="ARBA" id="ARBA00023242"/>
    </source>
</evidence>
<evidence type="ECO:0000313" key="10">
    <source>
        <dbReference type="EMBL" id="KXJ90750.1"/>
    </source>
</evidence>
<comment type="similarity">
    <text evidence="2 7">Belongs to the Mediator complex subunit 9 family.</text>
</comment>
<name>A0A136J0J9_9PEZI</name>
<dbReference type="InParanoid" id="A0A136J0J9"/>
<dbReference type="EMBL" id="KQ964252">
    <property type="protein sequence ID" value="KXJ90750.1"/>
    <property type="molecule type" value="Genomic_DNA"/>
</dbReference>
<evidence type="ECO:0000256" key="3">
    <source>
        <dbReference type="ARBA" id="ARBA00023015"/>
    </source>
</evidence>
<reference evidence="11" key="1">
    <citation type="submission" date="2016-02" db="EMBL/GenBank/DDBJ databases">
        <title>Draft genome sequence of Microdochium bolleyi, a fungal endophyte of beachgrass.</title>
        <authorList>
            <consortium name="DOE Joint Genome Institute"/>
            <person name="David A.S."/>
            <person name="May G."/>
            <person name="Haridas S."/>
            <person name="Lim J."/>
            <person name="Wang M."/>
            <person name="Labutti K."/>
            <person name="Lipzen A."/>
            <person name="Barry K."/>
            <person name="Grigoriev I.V."/>
        </authorList>
    </citation>
    <scope>NUCLEOTIDE SEQUENCE [LARGE SCALE GENOMIC DNA]</scope>
    <source>
        <strain evidence="11">J235TASD1</strain>
    </source>
</reference>
<comment type="subunit">
    <text evidence="7">Component of the Mediator complex.</text>
</comment>
<dbReference type="AlphaFoldDB" id="A0A136J0J9"/>
<sequence length="152" mass="16181">MAAQQQGQPQPHLGLPTGLNPDALDTLSDLAIVLSRLRTPGTDSSAASGSNTTATNNTSLPSSAPASAAPLPLKDLPSQSDQLRHRFQKARALVRTLPDMDRGVGEQEAEIAALESRIALQRETLEKLKALGSRFAATSKDDVVADRDRMEE</sequence>
<keyword evidence="6 7" id="KW-0539">Nucleus</keyword>
<evidence type="ECO:0000256" key="9">
    <source>
        <dbReference type="SAM" id="MobiDB-lite"/>
    </source>
</evidence>
<accession>A0A136J0J9</accession>
<evidence type="ECO:0000256" key="5">
    <source>
        <dbReference type="ARBA" id="ARBA00023163"/>
    </source>
</evidence>
<dbReference type="Pfam" id="PF07544">
    <property type="entry name" value="Med9"/>
    <property type="match status" value="1"/>
</dbReference>
<feature type="region of interest" description="Disordered" evidence="9">
    <location>
        <begin position="1"/>
        <end position="21"/>
    </location>
</feature>
<dbReference type="InterPro" id="IPR011425">
    <property type="entry name" value="Med9"/>
</dbReference>
<dbReference type="GO" id="GO:0003712">
    <property type="term" value="F:transcription coregulator activity"/>
    <property type="evidence" value="ECO:0007669"/>
    <property type="project" value="InterPro"/>
</dbReference>
<gene>
    <name evidence="7" type="primary">MED9</name>
    <name evidence="10" type="ORF">Micbo1qcDRAFT_164404</name>
</gene>
<feature type="region of interest" description="Disordered" evidence="9">
    <location>
        <begin position="40"/>
        <end position="79"/>
    </location>
</feature>
<keyword evidence="8" id="KW-0175">Coiled coil</keyword>
<dbReference type="STRING" id="196109.A0A136J0J9"/>
<evidence type="ECO:0000256" key="2">
    <source>
        <dbReference type="ARBA" id="ARBA00008089"/>
    </source>
</evidence>
<comment type="subcellular location">
    <subcellularLocation>
        <location evidence="1 7">Nucleus</location>
    </subcellularLocation>
</comment>
<feature type="compositionally biased region" description="Low complexity" evidence="9">
    <location>
        <begin position="44"/>
        <end position="73"/>
    </location>
</feature>
<dbReference type="OrthoDB" id="5414694at2759"/>